<evidence type="ECO:0000256" key="3">
    <source>
        <dbReference type="HAMAP-Rule" id="MF_01077"/>
    </source>
</evidence>
<sequence>MSSQVIKTTEELVLPILEQKNLELVDIEYVKEGQNRFLRVYIDKDGGVDITECGEVSEELSEKLDQADPITNAYFLEVSSPGVERPLKTKEDFEKHVNQNVYVKLYEPIDGEKVYEGILKDFQNNVLTIEYKSKTRKLSVEIPYDKVAKARLAVTF</sequence>
<evidence type="ECO:0000256" key="2">
    <source>
        <dbReference type="ARBA" id="ARBA00022517"/>
    </source>
</evidence>
<dbReference type="RefSeq" id="WP_038244251.1">
    <property type="nucleotide sequence ID" value="NZ_BNER01000004.1"/>
</dbReference>
<dbReference type="Gene3D" id="3.30.300.70">
    <property type="entry name" value="RimP-like superfamily, N-terminal"/>
    <property type="match status" value="1"/>
</dbReference>
<accession>A0A024QD12</accession>
<name>A0A024QD12_9BACI</name>
<keyword evidence="1 3" id="KW-0963">Cytoplasm</keyword>
<dbReference type="NCBIfam" id="NF000928">
    <property type="entry name" value="PRK00092.1-2"/>
    <property type="match status" value="1"/>
</dbReference>
<dbReference type="InterPro" id="IPR035956">
    <property type="entry name" value="RimP_N_sf"/>
</dbReference>
<dbReference type="CDD" id="cd01734">
    <property type="entry name" value="YlxS_C"/>
    <property type="match status" value="1"/>
</dbReference>
<keyword evidence="7" id="KW-1185">Reference proteome</keyword>
<dbReference type="GO" id="GO:0000028">
    <property type="term" value="P:ribosomal small subunit assembly"/>
    <property type="evidence" value="ECO:0007669"/>
    <property type="project" value="TreeGrafter"/>
</dbReference>
<dbReference type="AlphaFoldDB" id="A0A024QD12"/>
<dbReference type="InterPro" id="IPR028998">
    <property type="entry name" value="RimP_C"/>
</dbReference>
<keyword evidence="2 3" id="KW-0690">Ribosome biogenesis</keyword>
<evidence type="ECO:0000313" key="6">
    <source>
        <dbReference type="EMBL" id="CDQ40080.1"/>
    </source>
</evidence>
<dbReference type="PANTHER" id="PTHR33867:SF1">
    <property type="entry name" value="RIBOSOME MATURATION FACTOR RIMP"/>
    <property type="match status" value="1"/>
</dbReference>
<dbReference type="eggNOG" id="COG0779">
    <property type="taxonomic scope" value="Bacteria"/>
</dbReference>
<dbReference type="InterPro" id="IPR003728">
    <property type="entry name" value="Ribosome_maturation_RimP"/>
</dbReference>
<feature type="domain" description="Ribosome maturation factor RimP C-terminal" evidence="5">
    <location>
        <begin position="87"/>
        <end position="156"/>
    </location>
</feature>
<dbReference type="HAMAP" id="MF_01077">
    <property type="entry name" value="RimP"/>
    <property type="match status" value="1"/>
</dbReference>
<comment type="similarity">
    <text evidence="3">Belongs to the RimP family.</text>
</comment>
<comment type="subcellular location">
    <subcellularLocation>
        <location evidence="3">Cytoplasm</location>
    </subcellularLocation>
</comment>
<dbReference type="OrthoDB" id="9805006at2"/>
<organism evidence="6 7">
    <name type="scientific">Virgibacillus massiliensis</name>
    <dbReference type="NCBI Taxonomy" id="1462526"/>
    <lineage>
        <taxon>Bacteria</taxon>
        <taxon>Bacillati</taxon>
        <taxon>Bacillota</taxon>
        <taxon>Bacilli</taxon>
        <taxon>Bacillales</taxon>
        <taxon>Bacillaceae</taxon>
        <taxon>Virgibacillus</taxon>
    </lineage>
</organism>
<dbReference type="GO" id="GO:0005829">
    <property type="term" value="C:cytosol"/>
    <property type="evidence" value="ECO:0007669"/>
    <property type="project" value="TreeGrafter"/>
</dbReference>
<comment type="caution">
    <text evidence="6">The sequence shown here is derived from an EMBL/GenBank/DDBJ whole genome shotgun (WGS) entry which is preliminary data.</text>
</comment>
<proteinExistence type="inferred from homology"/>
<dbReference type="InterPro" id="IPR028989">
    <property type="entry name" value="RimP_N"/>
</dbReference>
<reference evidence="7" key="2">
    <citation type="submission" date="2014-05" db="EMBL/GenBank/DDBJ databases">
        <title>Draft genome sequence of Virgibacillus massiliensis Vm-5.</title>
        <authorList>
            <person name="Khelaifia S."/>
            <person name="Croce O."/>
            <person name="Lagier J.C."/>
            <person name="Raoult D."/>
        </authorList>
    </citation>
    <scope>NUCLEOTIDE SEQUENCE [LARGE SCALE GENOMIC DNA]</scope>
    <source>
        <strain evidence="7">Vm-5</strain>
    </source>
</reference>
<dbReference type="Proteomes" id="UP000028875">
    <property type="component" value="Unassembled WGS sequence"/>
</dbReference>
<dbReference type="EMBL" id="CCDP010000001">
    <property type="protein sequence ID" value="CDQ40080.1"/>
    <property type="molecule type" value="Genomic_DNA"/>
</dbReference>
<dbReference type="SUPFAM" id="SSF74942">
    <property type="entry name" value="YhbC-like, C-terminal domain"/>
    <property type="match status" value="1"/>
</dbReference>
<dbReference type="FunFam" id="3.30.300.70:FF:000001">
    <property type="entry name" value="Ribosome maturation factor RimP"/>
    <property type="match status" value="1"/>
</dbReference>
<dbReference type="PANTHER" id="PTHR33867">
    <property type="entry name" value="RIBOSOME MATURATION FACTOR RIMP"/>
    <property type="match status" value="1"/>
</dbReference>
<dbReference type="STRING" id="1462526.BN990_02398"/>
<dbReference type="Pfam" id="PF02576">
    <property type="entry name" value="RimP_N"/>
    <property type="match status" value="1"/>
</dbReference>
<dbReference type="InterPro" id="IPR036847">
    <property type="entry name" value="RimP_C_sf"/>
</dbReference>
<evidence type="ECO:0000256" key="1">
    <source>
        <dbReference type="ARBA" id="ARBA00022490"/>
    </source>
</evidence>
<evidence type="ECO:0000313" key="7">
    <source>
        <dbReference type="Proteomes" id="UP000028875"/>
    </source>
</evidence>
<gene>
    <name evidence="3 6" type="primary">rimP</name>
    <name evidence="6" type="ORF">BN990_02398</name>
</gene>
<evidence type="ECO:0000259" key="5">
    <source>
        <dbReference type="Pfam" id="PF17384"/>
    </source>
</evidence>
<comment type="function">
    <text evidence="3">Required for maturation of 30S ribosomal subunits.</text>
</comment>
<dbReference type="Pfam" id="PF17384">
    <property type="entry name" value="DUF150_C"/>
    <property type="match status" value="1"/>
</dbReference>
<dbReference type="GO" id="GO:0006412">
    <property type="term" value="P:translation"/>
    <property type="evidence" value="ECO:0007669"/>
    <property type="project" value="TreeGrafter"/>
</dbReference>
<dbReference type="SUPFAM" id="SSF75420">
    <property type="entry name" value="YhbC-like, N-terminal domain"/>
    <property type="match status" value="1"/>
</dbReference>
<evidence type="ECO:0000259" key="4">
    <source>
        <dbReference type="Pfam" id="PF02576"/>
    </source>
</evidence>
<reference evidence="6 7" key="1">
    <citation type="submission" date="2014-03" db="EMBL/GenBank/DDBJ databases">
        <authorList>
            <person name="Urmite Genomes U."/>
        </authorList>
    </citation>
    <scope>NUCLEOTIDE SEQUENCE [LARGE SCALE GENOMIC DNA]</scope>
    <source>
        <strain evidence="6 7">Vm-5</strain>
    </source>
</reference>
<dbReference type="Gene3D" id="2.30.30.180">
    <property type="entry name" value="Ribosome maturation factor RimP, C-terminal domain"/>
    <property type="match status" value="1"/>
</dbReference>
<feature type="domain" description="Ribosome maturation factor RimP N-terminal" evidence="4">
    <location>
        <begin position="13"/>
        <end position="84"/>
    </location>
</feature>
<protein>
    <recommendedName>
        <fullName evidence="3">Ribosome maturation factor RimP</fullName>
    </recommendedName>
</protein>